<dbReference type="AlphaFoldDB" id="A0A6S6WPK6"/>
<keyword evidence="1" id="KW-1133">Transmembrane helix</keyword>
<dbReference type="EMBL" id="CADCXY010000003">
    <property type="protein sequence ID" value="CAB0151180.1"/>
    <property type="molecule type" value="Genomic_DNA"/>
</dbReference>
<dbReference type="GO" id="GO:0004713">
    <property type="term" value="F:protein tyrosine kinase activity"/>
    <property type="evidence" value="ECO:0007669"/>
    <property type="project" value="TreeGrafter"/>
</dbReference>
<evidence type="ECO:0008006" key="4">
    <source>
        <dbReference type="Google" id="ProtNLM"/>
    </source>
</evidence>
<evidence type="ECO:0000313" key="3">
    <source>
        <dbReference type="Proteomes" id="UP000481517"/>
    </source>
</evidence>
<dbReference type="GO" id="GO:0005886">
    <property type="term" value="C:plasma membrane"/>
    <property type="evidence" value="ECO:0007669"/>
    <property type="project" value="TreeGrafter"/>
</dbReference>
<evidence type="ECO:0000256" key="1">
    <source>
        <dbReference type="SAM" id="Phobius"/>
    </source>
</evidence>
<dbReference type="PANTHER" id="PTHR32309">
    <property type="entry name" value="TYROSINE-PROTEIN KINASE"/>
    <property type="match status" value="1"/>
</dbReference>
<evidence type="ECO:0000313" key="2">
    <source>
        <dbReference type="EMBL" id="CAB0151180.1"/>
    </source>
</evidence>
<keyword evidence="1" id="KW-0812">Transmembrane</keyword>
<protein>
    <recommendedName>
        <fullName evidence="4">Polysaccharide chain length determinant N-terminal domain-containing protein</fullName>
    </recommendedName>
</protein>
<organism evidence="2 3">
    <name type="scientific">Pseudidiomarina piscicola</name>
    <dbReference type="NCBI Taxonomy" id="2614830"/>
    <lineage>
        <taxon>Bacteria</taxon>
        <taxon>Pseudomonadati</taxon>
        <taxon>Pseudomonadota</taxon>
        <taxon>Gammaproteobacteria</taxon>
        <taxon>Alteromonadales</taxon>
        <taxon>Idiomarinaceae</taxon>
        <taxon>Pseudidiomarina</taxon>
    </lineage>
</organism>
<feature type="transmembrane region" description="Helical" evidence="1">
    <location>
        <begin position="253"/>
        <end position="275"/>
    </location>
</feature>
<keyword evidence="1" id="KW-0472">Membrane</keyword>
<dbReference type="InterPro" id="IPR050445">
    <property type="entry name" value="Bact_polysacc_biosynth/exp"/>
</dbReference>
<proteinExistence type="predicted"/>
<name>A0A6S6WPK6_9GAMM</name>
<dbReference type="PANTHER" id="PTHR32309:SF13">
    <property type="entry name" value="FERRIC ENTEROBACTIN TRANSPORT PROTEIN FEPE"/>
    <property type="match status" value="1"/>
</dbReference>
<keyword evidence="3" id="KW-1185">Reference proteome</keyword>
<sequence length="279" mass="31486">MTMSSKPSLVIFSSATFRRSIRDLRWWWLGLPLVLALSLAAIKWFSVEQFEAETVLAPSEERGGGLADMAGGIAGLAGLAGFNLSSGKINDTQMAVEVLKSRDFLHAFIERHGLMPLLLGDEASAEELQQVWRGYNEFRERFVIEYDRAKGIVTLRMSDADAEAAASWLRLLVKDINIHMRERERARVEQQISYLTNKADEIQQADVRESLYRLLQEQYNRAMLVEVNDDYVFETIDPAVAPHQPKGLHAMTWLLVGALLGGFIMIVVTLLRSYVRSTP</sequence>
<reference evidence="2 3" key="1">
    <citation type="submission" date="2020-02" db="EMBL/GenBank/DDBJ databases">
        <authorList>
            <person name="Rodrigo-Torres L."/>
            <person name="Arahal R. D."/>
            <person name="Lucena T."/>
        </authorList>
    </citation>
    <scope>NUCLEOTIDE SEQUENCE [LARGE SCALE GENOMIC DNA]</scope>
    <source>
        <strain evidence="2 3">CECT 9734</strain>
    </source>
</reference>
<dbReference type="Proteomes" id="UP000481517">
    <property type="component" value="Unassembled WGS sequence"/>
</dbReference>
<accession>A0A6S6WPK6</accession>
<feature type="transmembrane region" description="Helical" evidence="1">
    <location>
        <begin position="65"/>
        <end position="84"/>
    </location>
</feature>
<dbReference type="RefSeq" id="WP_173920570.1">
    <property type="nucleotide sequence ID" value="NZ_CADCXY010000003.1"/>
</dbReference>
<gene>
    <name evidence="2" type="ORF">PSI9734_01593</name>
</gene>
<feature type="transmembrane region" description="Helical" evidence="1">
    <location>
        <begin position="26"/>
        <end position="45"/>
    </location>
</feature>